<dbReference type="Proteomes" id="UP000292702">
    <property type="component" value="Unassembled WGS sequence"/>
</dbReference>
<feature type="region of interest" description="Disordered" evidence="1">
    <location>
        <begin position="40"/>
        <end position="76"/>
    </location>
</feature>
<accession>A0A4R0R7E5</accession>
<evidence type="ECO:0000313" key="3">
    <source>
        <dbReference type="Proteomes" id="UP000292702"/>
    </source>
</evidence>
<dbReference type="EMBL" id="RWJN01000381">
    <property type="protein sequence ID" value="TCD62333.1"/>
    <property type="molecule type" value="Genomic_DNA"/>
</dbReference>
<organism evidence="2 3">
    <name type="scientific">Steccherinum ochraceum</name>
    <dbReference type="NCBI Taxonomy" id="92696"/>
    <lineage>
        <taxon>Eukaryota</taxon>
        <taxon>Fungi</taxon>
        <taxon>Dikarya</taxon>
        <taxon>Basidiomycota</taxon>
        <taxon>Agaricomycotina</taxon>
        <taxon>Agaricomycetes</taxon>
        <taxon>Polyporales</taxon>
        <taxon>Steccherinaceae</taxon>
        <taxon>Steccherinum</taxon>
    </lineage>
</organism>
<proteinExistence type="predicted"/>
<sequence length="157" mass="17781">MRHVSSRRPGSSFANLPSGPQVKVWTEARRRVCWRRSPKVPVAVPVNQNENENEGRRAHTRQKRGSATPPENYPMSVEWEDRVAREPAQWEASPSLDGSLRQRKTYNVMVEIYLPQSNVFIPYDYGGAHAGCVRVNSPDSVDKFATPSLRIAAFHLP</sequence>
<gene>
    <name evidence="2" type="ORF">EIP91_007052</name>
</gene>
<dbReference type="AlphaFoldDB" id="A0A4R0R7E5"/>
<evidence type="ECO:0000313" key="2">
    <source>
        <dbReference type="EMBL" id="TCD62333.1"/>
    </source>
</evidence>
<evidence type="ECO:0000256" key="1">
    <source>
        <dbReference type="SAM" id="MobiDB-lite"/>
    </source>
</evidence>
<protein>
    <submittedName>
        <fullName evidence="2">Uncharacterized protein</fullName>
    </submittedName>
</protein>
<name>A0A4R0R7E5_9APHY</name>
<reference evidence="2 3" key="1">
    <citation type="submission" date="2018-11" db="EMBL/GenBank/DDBJ databases">
        <title>Genome assembly of Steccherinum ochraceum LE-BIN_3174, the white-rot fungus of the Steccherinaceae family (The Residual Polyporoid clade, Polyporales, Basidiomycota).</title>
        <authorList>
            <person name="Fedorova T.V."/>
            <person name="Glazunova O.A."/>
            <person name="Landesman E.O."/>
            <person name="Moiseenko K.V."/>
            <person name="Psurtseva N.V."/>
            <person name="Savinova O.S."/>
            <person name="Shakhova N.V."/>
            <person name="Tyazhelova T.V."/>
            <person name="Vasina D.V."/>
        </authorList>
    </citation>
    <scope>NUCLEOTIDE SEQUENCE [LARGE SCALE GENOMIC DNA]</scope>
    <source>
        <strain evidence="2 3">LE-BIN_3174</strain>
    </source>
</reference>
<keyword evidence="3" id="KW-1185">Reference proteome</keyword>
<feature type="region of interest" description="Disordered" evidence="1">
    <location>
        <begin position="1"/>
        <end position="21"/>
    </location>
</feature>
<comment type="caution">
    <text evidence="2">The sequence shown here is derived from an EMBL/GenBank/DDBJ whole genome shotgun (WGS) entry which is preliminary data.</text>
</comment>